<dbReference type="KEGG" id="vg:23463197"/>
<proteinExistence type="predicted"/>
<dbReference type="GeneID" id="23463197"/>
<dbReference type="Proteomes" id="UP000202511">
    <property type="component" value="Segment"/>
</dbReference>
<sequence>MHFFFPPPQCLVASLFGLFFFSMTSKDGGRRGGNSACHQKNKCVRGTARRPWPITARLAAAIVARARGHRVRVDRVAVICVAIGVLCTSGQLDETPRASAKLLNVSGRRIAVGSRRVIGALSRVAATPVAAPRDRQGRVARRRIGGRR</sequence>
<accession>A0A0B5J8M4</accession>
<evidence type="ECO:0000313" key="2">
    <source>
        <dbReference type="Proteomes" id="UP000202511"/>
    </source>
</evidence>
<evidence type="ECO:0000313" key="1">
    <source>
        <dbReference type="EMBL" id="AJF98280.1"/>
    </source>
</evidence>
<reference evidence="1 2" key="1">
    <citation type="journal article" date="2015" name="Parasitol. Res.">
        <title>Viruses in close associations with free-living amoebae.</title>
        <authorList>
            <person name="Scheid P."/>
        </authorList>
    </citation>
    <scope>NUCLEOTIDE SEQUENCE [LARGE SCALE GENOMIC DNA]</scope>
    <source>
        <strain evidence="1">KlaHel</strain>
    </source>
</reference>
<dbReference type="RefSeq" id="YP_009120515.1">
    <property type="nucleotide sequence ID" value="NC_026440.1"/>
</dbReference>
<dbReference type="EMBL" id="KP136319">
    <property type="protein sequence ID" value="AJF98280.1"/>
    <property type="molecule type" value="Genomic_DNA"/>
</dbReference>
<protein>
    <submittedName>
        <fullName evidence="1">Uncharacterized protein</fullName>
    </submittedName>
</protein>
<organism evidence="1 2">
    <name type="scientific">Pandoravirus inopinatum</name>
    <dbReference type="NCBI Taxonomy" id="1605721"/>
    <lineage>
        <taxon>Viruses</taxon>
        <taxon>Pandoravirus</taxon>
    </lineage>
</organism>
<name>A0A0B5J8M4_9VIRU</name>